<dbReference type="GO" id="GO:0005886">
    <property type="term" value="C:plasma membrane"/>
    <property type="evidence" value="ECO:0007669"/>
    <property type="project" value="UniProtKB-SubCell"/>
</dbReference>
<evidence type="ECO:0000256" key="5">
    <source>
        <dbReference type="ARBA" id="ARBA00023136"/>
    </source>
</evidence>
<dbReference type="PANTHER" id="PTHR30213">
    <property type="entry name" value="INNER MEMBRANE PROTEIN YHJD"/>
    <property type="match status" value="1"/>
</dbReference>
<dbReference type="OrthoDB" id="3349406at2"/>
<reference evidence="8 9" key="1">
    <citation type="submission" date="2014-07" db="EMBL/GenBank/DDBJ databases">
        <title>Genome Sequencing of Dermacoccus nishinomiyaensis.</title>
        <authorList>
            <person name="Hong K.W."/>
            <person name="Chan K.G."/>
        </authorList>
    </citation>
    <scope>NUCLEOTIDE SEQUENCE [LARGE SCALE GENOMIC DNA]</scope>
    <source>
        <strain evidence="8 9">M25</strain>
    </source>
</reference>
<dbReference type="GeneID" id="41840641"/>
<keyword evidence="3 7" id="KW-0812">Transmembrane</keyword>
<dbReference type="EMBL" id="CP008889">
    <property type="protein sequence ID" value="AIF40487.1"/>
    <property type="molecule type" value="Genomic_DNA"/>
</dbReference>
<dbReference type="HOGENOM" id="CLU_070304_0_0_11"/>
<keyword evidence="9" id="KW-1185">Reference proteome</keyword>
<evidence type="ECO:0000313" key="8">
    <source>
        <dbReference type="EMBL" id="AIF40487.1"/>
    </source>
</evidence>
<keyword evidence="2" id="KW-1003">Cell membrane</keyword>
<keyword evidence="4 7" id="KW-1133">Transmembrane helix</keyword>
<feature type="compositionally biased region" description="Basic and acidic residues" evidence="6">
    <location>
        <begin position="358"/>
        <end position="368"/>
    </location>
</feature>
<evidence type="ECO:0008006" key="10">
    <source>
        <dbReference type="Google" id="ProtNLM"/>
    </source>
</evidence>
<organism evidence="8 9">
    <name type="scientific">Dermacoccus nishinomiyaensis</name>
    <dbReference type="NCBI Taxonomy" id="1274"/>
    <lineage>
        <taxon>Bacteria</taxon>
        <taxon>Bacillati</taxon>
        <taxon>Actinomycetota</taxon>
        <taxon>Actinomycetes</taxon>
        <taxon>Micrococcales</taxon>
        <taxon>Dermacoccaceae</taxon>
        <taxon>Dermacoccus</taxon>
    </lineage>
</organism>
<dbReference type="Pfam" id="PF03631">
    <property type="entry name" value="Virul_fac_BrkB"/>
    <property type="match status" value="1"/>
</dbReference>
<proteinExistence type="predicted"/>
<evidence type="ECO:0000256" key="4">
    <source>
        <dbReference type="ARBA" id="ARBA00022989"/>
    </source>
</evidence>
<evidence type="ECO:0000313" key="9">
    <source>
        <dbReference type="Proteomes" id="UP000027986"/>
    </source>
</evidence>
<gene>
    <name evidence="8" type="ORF">HX89_05510</name>
</gene>
<dbReference type="Proteomes" id="UP000027986">
    <property type="component" value="Chromosome"/>
</dbReference>
<dbReference type="InterPro" id="IPR017039">
    <property type="entry name" value="Virul_fac_BrkB"/>
</dbReference>
<feature type="transmembrane region" description="Helical" evidence="7">
    <location>
        <begin position="172"/>
        <end position="189"/>
    </location>
</feature>
<sequence length="368" mass="40565">MNSVERADRFQRRHPALGYPIGVIYKFVDDQGAYLAALITYYGFLSIFPLLLLLQSVLGFVIDGDDRLRQQILDSVLAQIPVLGPSLHSASIESLTGSVSAIVIGAIVALYGGLGVAQAIQHTSNHCWAVPRNSRPNPILMRVRSGAIIMFLGAALIAIGILPTLWKPLQSWAWLLNVVFGTGIFLLLMKMTNARGEGWGRLAPGAFFISFAWQFFVANSTTFTNIFGARSTGTYGTYGGILTLLLASYLMSLSFVIGTEINVVLHKHLYPRSLMTQFTDDVDLTLADQQAYAGQAQMQRFKNYESIDVVFDKDGDGLADQPSDLDVRWKDAVRAHDDWLQTRHPMRPSGMWGLNAENEDRSSADGSE</sequence>
<dbReference type="PANTHER" id="PTHR30213:SF1">
    <property type="entry name" value="INNER MEMBRANE PROTEIN YHJD"/>
    <property type="match status" value="1"/>
</dbReference>
<feature type="transmembrane region" description="Helical" evidence="7">
    <location>
        <begin position="145"/>
        <end position="166"/>
    </location>
</feature>
<feature type="transmembrane region" description="Helical" evidence="7">
    <location>
        <begin position="238"/>
        <end position="265"/>
    </location>
</feature>
<feature type="transmembrane region" description="Helical" evidence="7">
    <location>
        <begin position="201"/>
        <end position="218"/>
    </location>
</feature>
<evidence type="ECO:0000256" key="7">
    <source>
        <dbReference type="SAM" id="Phobius"/>
    </source>
</evidence>
<comment type="subcellular location">
    <subcellularLocation>
        <location evidence="1">Cell membrane</location>
        <topology evidence="1">Multi-pass membrane protein</topology>
    </subcellularLocation>
</comment>
<feature type="region of interest" description="Disordered" evidence="6">
    <location>
        <begin position="348"/>
        <end position="368"/>
    </location>
</feature>
<accession>A0A075JGR9</accession>
<dbReference type="RefSeq" id="WP_038567591.1">
    <property type="nucleotide sequence ID" value="NZ_CP008889.1"/>
</dbReference>
<evidence type="ECO:0000256" key="3">
    <source>
        <dbReference type="ARBA" id="ARBA00022692"/>
    </source>
</evidence>
<dbReference type="eggNOG" id="COG1295">
    <property type="taxonomic scope" value="Bacteria"/>
</dbReference>
<evidence type="ECO:0000256" key="6">
    <source>
        <dbReference type="SAM" id="MobiDB-lite"/>
    </source>
</evidence>
<keyword evidence="5 7" id="KW-0472">Membrane</keyword>
<protein>
    <recommendedName>
        <fullName evidence="10">YihY/virulence factor BrkB family protein</fullName>
    </recommendedName>
</protein>
<evidence type="ECO:0000256" key="2">
    <source>
        <dbReference type="ARBA" id="ARBA00022475"/>
    </source>
</evidence>
<dbReference type="AlphaFoldDB" id="A0A075JGR9"/>
<dbReference type="KEGG" id="dni:HX89_05510"/>
<name>A0A075JGR9_9MICO</name>
<feature type="transmembrane region" description="Helical" evidence="7">
    <location>
        <begin position="39"/>
        <end position="62"/>
    </location>
</feature>
<evidence type="ECO:0000256" key="1">
    <source>
        <dbReference type="ARBA" id="ARBA00004651"/>
    </source>
</evidence>